<reference evidence="8 9" key="1">
    <citation type="submission" date="2019-09" db="EMBL/GenBank/DDBJ databases">
        <title>Bird 10,000 Genomes (B10K) Project - Family phase.</title>
        <authorList>
            <person name="Zhang G."/>
        </authorList>
    </citation>
    <scope>NUCLEOTIDE SEQUENCE [LARGE SCALE GENOMIC DNA]</scope>
    <source>
        <strain evidence="8">B10K-DU-001-53</strain>
        <tissue evidence="8">Muscle</tissue>
    </source>
</reference>
<dbReference type="InterPro" id="IPR012337">
    <property type="entry name" value="RNaseH-like_sf"/>
</dbReference>
<dbReference type="GO" id="GO:0035613">
    <property type="term" value="F:RNA stem-loop binding"/>
    <property type="evidence" value="ECO:0007669"/>
    <property type="project" value="TreeGrafter"/>
</dbReference>
<protein>
    <submittedName>
        <fullName evidence="8">POK18 protein</fullName>
    </submittedName>
</protein>
<evidence type="ECO:0000256" key="3">
    <source>
        <dbReference type="ARBA" id="ARBA00022722"/>
    </source>
</evidence>
<dbReference type="GO" id="GO:0003964">
    <property type="term" value="F:RNA-directed DNA polymerase activity"/>
    <property type="evidence" value="ECO:0007669"/>
    <property type="project" value="UniProtKB-KW"/>
</dbReference>
<name>A0A7K9YV71_9GALL</name>
<dbReference type="PROSITE" id="PS50994">
    <property type="entry name" value="INTEGRASE"/>
    <property type="match status" value="1"/>
</dbReference>
<dbReference type="PANTHER" id="PTHR41694">
    <property type="entry name" value="ENDOGENOUS RETROVIRUS GROUP K MEMBER POL PROTEIN"/>
    <property type="match status" value="1"/>
</dbReference>
<dbReference type="GO" id="GO:0016787">
    <property type="term" value="F:hydrolase activity"/>
    <property type="evidence" value="ECO:0007669"/>
    <property type="project" value="UniProtKB-KW"/>
</dbReference>
<keyword evidence="4" id="KW-0255">Endonuclease</keyword>
<dbReference type="InterPro" id="IPR001584">
    <property type="entry name" value="Integrase_cat-core"/>
</dbReference>
<dbReference type="AlphaFoldDB" id="A0A7K9YV71"/>
<dbReference type="GO" id="GO:0015074">
    <property type="term" value="P:DNA integration"/>
    <property type="evidence" value="ECO:0007669"/>
    <property type="project" value="InterPro"/>
</dbReference>
<proteinExistence type="predicted"/>
<sequence>FAVLGVPHSLKTDNGPAYVSKHFADFCNLWGIQHTRGIPHNPTGQATIERAHRT</sequence>
<keyword evidence="9" id="KW-1185">Reference proteome</keyword>
<keyword evidence="5" id="KW-0378">Hydrolase</keyword>
<accession>A0A7K9YV71</accession>
<dbReference type="OrthoDB" id="9359997at2759"/>
<organism evidence="8 9">
    <name type="scientific">Odontophorus gujanensis</name>
    <name type="common">marbled wood quail</name>
    <dbReference type="NCBI Taxonomy" id="886794"/>
    <lineage>
        <taxon>Eukaryota</taxon>
        <taxon>Metazoa</taxon>
        <taxon>Chordata</taxon>
        <taxon>Craniata</taxon>
        <taxon>Vertebrata</taxon>
        <taxon>Euteleostomi</taxon>
        <taxon>Archelosauria</taxon>
        <taxon>Archosauria</taxon>
        <taxon>Dinosauria</taxon>
        <taxon>Saurischia</taxon>
        <taxon>Theropoda</taxon>
        <taxon>Coelurosauria</taxon>
        <taxon>Aves</taxon>
        <taxon>Neognathae</taxon>
        <taxon>Galloanserae</taxon>
        <taxon>Galliformes</taxon>
        <taxon>Odontophoridae</taxon>
        <taxon>Odontophorus</taxon>
    </lineage>
</organism>
<evidence type="ECO:0000256" key="5">
    <source>
        <dbReference type="ARBA" id="ARBA00022801"/>
    </source>
</evidence>
<dbReference type="Pfam" id="PF00665">
    <property type="entry name" value="rve"/>
    <property type="match status" value="1"/>
</dbReference>
<evidence type="ECO:0000313" key="9">
    <source>
        <dbReference type="Proteomes" id="UP000522663"/>
    </source>
</evidence>
<dbReference type="EMBL" id="VXAB01011605">
    <property type="protein sequence ID" value="NXJ13962.1"/>
    <property type="molecule type" value="Genomic_DNA"/>
</dbReference>
<evidence type="ECO:0000313" key="8">
    <source>
        <dbReference type="EMBL" id="NXJ13962.1"/>
    </source>
</evidence>
<evidence type="ECO:0000256" key="6">
    <source>
        <dbReference type="ARBA" id="ARBA00022918"/>
    </source>
</evidence>
<dbReference type="PANTHER" id="PTHR41694:SF3">
    <property type="entry name" value="RNA-DIRECTED DNA POLYMERASE-RELATED"/>
    <property type="match status" value="1"/>
</dbReference>
<comment type="caution">
    <text evidence="8">The sequence shown here is derived from an EMBL/GenBank/DDBJ whole genome shotgun (WGS) entry which is preliminary data.</text>
</comment>
<feature type="non-terminal residue" evidence="8">
    <location>
        <position position="1"/>
    </location>
</feature>
<keyword evidence="2" id="KW-0548">Nucleotidyltransferase</keyword>
<dbReference type="Gene3D" id="3.30.420.10">
    <property type="entry name" value="Ribonuclease H-like superfamily/Ribonuclease H"/>
    <property type="match status" value="1"/>
</dbReference>
<evidence type="ECO:0000259" key="7">
    <source>
        <dbReference type="PROSITE" id="PS50994"/>
    </source>
</evidence>
<evidence type="ECO:0000256" key="1">
    <source>
        <dbReference type="ARBA" id="ARBA00022679"/>
    </source>
</evidence>
<feature type="domain" description="Integrase catalytic" evidence="7">
    <location>
        <begin position="1"/>
        <end position="54"/>
    </location>
</feature>
<dbReference type="SUPFAM" id="SSF53098">
    <property type="entry name" value="Ribonuclease H-like"/>
    <property type="match status" value="1"/>
</dbReference>
<feature type="non-terminal residue" evidence="8">
    <location>
        <position position="54"/>
    </location>
</feature>
<evidence type="ECO:0000256" key="2">
    <source>
        <dbReference type="ARBA" id="ARBA00022695"/>
    </source>
</evidence>
<dbReference type="GO" id="GO:0004519">
    <property type="term" value="F:endonuclease activity"/>
    <property type="evidence" value="ECO:0007669"/>
    <property type="project" value="UniProtKB-KW"/>
</dbReference>
<evidence type="ECO:0000256" key="4">
    <source>
        <dbReference type="ARBA" id="ARBA00022759"/>
    </source>
</evidence>
<dbReference type="InterPro" id="IPR036397">
    <property type="entry name" value="RNaseH_sf"/>
</dbReference>
<dbReference type="Proteomes" id="UP000522663">
    <property type="component" value="Unassembled WGS sequence"/>
</dbReference>
<keyword evidence="3" id="KW-0540">Nuclease</keyword>
<keyword evidence="6" id="KW-0695">RNA-directed DNA polymerase</keyword>
<keyword evidence="1" id="KW-0808">Transferase</keyword>
<gene>
    <name evidence="8" type="primary">Ervk18_1</name>
    <name evidence="8" type="ORF">ODOGUJ_R15061</name>
</gene>